<feature type="domain" description="Alpha/beta hydrolase fold-3" evidence="2">
    <location>
        <begin position="75"/>
        <end position="169"/>
    </location>
</feature>
<feature type="non-terminal residue" evidence="3">
    <location>
        <position position="1"/>
    </location>
</feature>
<evidence type="ECO:0000313" key="4">
    <source>
        <dbReference type="Proteomes" id="UP000727407"/>
    </source>
</evidence>
<dbReference type="InterPro" id="IPR029058">
    <property type="entry name" value="AB_hydrolase_fold"/>
</dbReference>
<reference evidence="3" key="1">
    <citation type="submission" date="2020-07" db="EMBL/GenBank/DDBJ databases">
        <title>Clarias magur genome sequencing, assembly and annotation.</title>
        <authorList>
            <person name="Kushwaha B."/>
            <person name="Kumar R."/>
            <person name="Das P."/>
            <person name="Joshi C.G."/>
            <person name="Kumar D."/>
            <person name="Nagpure N.S."/>
            <person name="Pandey M."/>
            <person name="Agarwal S."/>
            <person name="Srivastava S."/>
            <person name="Singh M."/>
            <person name="Sahoo L."/>
            <person name="Jayasankar P."/>
            <person name="Meher P.K."/>
            <person name="Koringa P.G."/>
            <person name="Iquebal M.A."/>
            <person name="Das S.P."/>
            <person name="Bit A."/>
            <person name="Patnaik S."/>
            <person name="Patel N."/>
            <person name="Shah T.M."/>
            <person name="Hinsu A."/>
            <person name="Jena J.K."/>
        </authorList>
    </citation>
    <scope>NUCLEOTIDE SEQUENCE</scope>
    <source>
        <strain evidence="3">CIFAMagur01</strain>
        <tissue evidence="3">Testis</tissue>
    </source>
</reference>
<keyword evidence="1 3" id="KW-0378">Hydrolase</keyword>
<evidence type="ECO:0000259" key="2">
    <source>
        <dbReference type="Pfam" id="PF07859"/>
    </source>
</evidence>
<protein>
    <submittedName>
        <fullName evidence="3">Neutral cholesterol ester hydrolase 1-like</fullName>
    </submittedName>
</protein>
<name>A0A8J4T9L7_CLAMG</name>
<dbReference type="GO" id="GO:0016787">
    <property type="term" value="F:hydrolase activity"/>
    <property type="evidence" value="ECO:0007669"/>
    <property type="project" value="UniProtKB-KW"/>
</dbReference>
<organism evidence="3 4">
    <name type="scientific">Clarias magur</name>
    <name type="common">Asian catfish</name>
    <name type="synonym">Macropteronotus magur</name>
    <dbReference type="NCBI Taxonomy" id="1594786"/>
    <lineage>
        <taxon>Eukaryota</taxon>
        <taxon>Metazoa</taxon>
        <taxon>Chordata</taxon>
        <taxon>Craniata</taxon>
        <taxon>Vertebrata</taxon>
        <taxon>Euteleostomi</taxon>
        <taxon>Actinopterygii</taxon>
        <taxon>Neopterygii</taxon>
        <taxon>Teleostei</taxon>
        <taxon>Ostariophysi</taxon>
        <taxon>Siluriformes</taxon>
        <taxon>Clariidae</taxon>
        <taxon>Clarias</taxon>
    </lineage>
</organism>
<dbReference type="OrthoDB" id="408631at2759"/>
<dbReference type="PANTHER" id="PTHR48081:SF28">
    <property type="entry name" value="ALPHA_BETA HYDROLASE FOLD-3 DOMAIN-CONTAINING PROTEIN"/>
    <property type="match status" value="1"/>
</dbReference>
<comment type="caution">
    <text evidence="3">The sequence shown here is derived from an EMBL/GenBank/DDBJ whole genome shotgun (WGS) entry which is preliminary data.</text>
</comment>
<evidence type="ECO:0000313" key="3">
    <source>
        <dbReference type="EMBL" id="KAF5891445.1"/>
    </source>
</evidence>
<dbReference type="Proteomes" id="UP000727407">
    <property type="component" value="Unassembled WGS sequence"/>
</dbReference>
<dbReference type="Gene3D" id="3.40.50.1820">
    <property type="entry name" value="alpha/beta hydrolase"/>
    <property type="match status" value="1"/>
</dbReference>
<evidence type="ECO:0000256" key="1">
    <source>
        <dbReference type="ARBA" id="ARBA00022801"/>
    </source>
</evidence>
<dbReference type="SUPFAM" id="SSF53474">
    <property type="entry name" value="alpha/beta-Hydrolases"/>
    <property type="match status" value="1"/>
</dbReference>
<sequence>MLVGATYRTATHLADVTHSLGLVHHLHLLSGLIKSFERFVPAEFHNIQIEDTEFGGVQVRVYLPQHQDDTLRPAVLFIHGGGWALGAPKLGSYDLLCRKMAVKLNAVVVTVDYRMAPDVRFPVQYEECVQAARHFLQPDILAHYSVDPERVAVCGDSAGGNLAAAVTQR</sequence>
<keyword evidence="4" id="KW-1185">Reference proteome</keyword>
<dbReference type="EMBL" id="QNUK01000584">
    <property type="protein sequence ID" value="KAF5891445.1"/>
    <property type="molecule type" value="Genomic_DNA"/>
</dbReference>
<dbReference type="AlphaFoldDB" id="A0A8J4T9L7"/>
<dbReference type="InterPro" id="IPR013094">
    <property type="entry name" value="AB_hydrolase_3"/>
</dbReference>
<gene>
    <name evidence="3" type="primary">nceh1a</name>
    <name evidence="3" type="ORF">DAT39_018854</name>
</gene>
<dbReference type="Pfam" id="PF07859">
    <property type="entry name" value="Abhydrolase_3"/>
    <property type="match status" value="1"/>
</dbReference>
<dbReference type="PANTHER" id="PTHR48081">
    <property type="entry name" value="AB HYDROLASE SUPERFAMILY PROTEIN C4A8.06C"/>
    <property type="match status" value="1"/>
</dbReference>
<accession>A0A8J4T9L7</accession>
<proteinExistence type="predicted"/>
<dbReference type="InterPro" id="IPR050300">
    <property type="entry name" value="GDXG_lipolytic_enzyme"/>
</dbReference>